<evidence type="ECO:0000313" key="3">
    <source>
        <dbReference type="Proteomes" id="UP001296706"/>
    </source>
</evidence>
<dbReference type="RefSeq" id="WP_169396736.1">
    <property type="nucleotide sequence ID" value="NZ_BAAAJH010000005.1"/>
</dbReference>
<dbReference type="Proteomes" id="UP001296706">
    <property type="component" value="Unassembled WGS sequence"/>
</dbReference>
<comment type="caution">
    <text evidence="2">The sequence shown here is derived from an EMBL/GenBank/DDBJ whole genome shotgun (WGS) entry which is preliminary data.</text>
</comment>
<dbReference type="EMBL" id="JAAXKY010000049">
    <property type="protein sequence ID" value="NMH78669.1"/>
    <property type="molecule type" value="Genomic_DNA"/>
</dbReference>
<feature type="region of interest" description="Disordered" evidence="1">
    <location>
        <begin position="27"/>
        <end position="46"/>
    </location>
</feature>
<gene>
    <name evidence="2" type="ORF">HF577_16470</name>
</gene>
<evidence type="ECO:0000256" key="1">
    <source>
        <dbReference type="SAM" id="MobiDB-lite"/>
    </source>
</evidence>
<organism evidence="2 3">
    <name type="scientific">Pseudonocardia xinjiangensis</name>
    <dbReference type="NCBI Taxonomy" id="75289"/>
    <lineage>
        <taxon>Bacteria</taxon>
        <taxon>Bacillati</taxon>
        <taxon>Actinomycetota</taxon>
        <taxon>Actinomycetes</taxon>
        <taxon>Pseudonocardiales</taxon>
        <taxon>Pseudonocardiaceae</taxon>
        <taxon>Pseudonocardia</taxon>
    </lineage>
</organism>
<sequence>MGLVSRGAKLAAALVAGAITAGCGGSVADSDNREPTRQQAPPPSPFCTAAQANVAAVRPLSALITRGGASPQELSASIDGVRRAGAAMRDSAPDAIRSDVDLTVQAANLQLDALQANGGDGAALARDPELNARLGSAEFTGARERVQAYVDDNCGPVPAATR</sequence>
<dbReference type="PROSITE" id="PS51257">
    <property type="entry name" value="PROKAR_LIPOPROTEIN"/>
    <property type="match status" value="1"/>
</dbReference>
<reference evidence="2 3" key="1">
    <citation type="submission" date="2020-04" db="EMBL/GenBank/DDBJ databases">
        <authorList>
            <person name="Klaysubun C."/>
            <person name="Duangmal K."/>
            <person name="Lipun K."/>
        </authorList>
    </citation>
    <scope>NUCLEOTIDE SEQUENCE [LARGE SCALE GENOMIC DNA]</scope>
    <source>
        <strain evidence="2 3">JCM 11839</strain>
    </source>
</reference>
<name>A0ABX1RFH7_9PSEU</name>
<keyword evidence="3" id="KW-1185">Reference proteome</keyword>
<evidence type="ECO:0000313" key="2">
    <source>
        <dbReference type="EMBL" id="NMH78669.1"/>
    </source>
</evidence>
<protein>
    <submittedName>
        <fullName evidence="2">Uncharacterized protein</fullName>
    </submittedName>
</protein>
<proteinExistence type="predicted"/>
<accession>A0ABX1RFH7</accession>